<dbReference type="EMBL" id="JBHPBY010000105">
    <property type="protein sequence ID" value="MFC1850531.1"/>
    <property type="molecule type" value="Genomic_DNA"/>
</dbReference>
<evidence type="ECO:0008006" key="3">
    <source>
        <dbReference type="Google" id="ProtNLM"/>
    </source>
</evidence>
<accession>A0ABV6YWR5</accession>
<keyword evidence="2" id="KW-1185">Reference proteome</keyword>
<evidence type="ECO:0000313" key="2">
    <source>
        <dbReference type="Proteomes" id="UP001594351"/>
    </source>
</evidence>
<dbReference type="Proteomes" id="UP001594351">
    <property type="component" value="Unassembled WGS sequence"/>
</dbReference>
<sequence length="198" mass="23251">MNKWLVCFCILSVALIIVLSLKSSVSVSSSPNDTNRHSGNQVSNDEDWRIFRDRPGHYQIHYPGSWKLVDNSTRKQMIRADLNRDQTTGIQIRFYTSSRVTFKLFVDWYVKQFMTDMQKHWRGSMTEIERTYGFIGSHEGCSVSLILKRSDGQQWFLKQYLWPRGKNVVVFQCGTKFNLRAENEQTLDEIAQTFEFTE</sequence>
<reference evidence="1 2" key="1">
    <citation type="submission" date="2024-09" db="EMBL/GenBank/DDBJ databases">
        <title>Laminarin stimulates single cell rates of sulfate reduction while oxygen inhibits transcriptomic activity in coastal marine sediment.</title>
        <authorList>
            <person name="Lindsay M."/>
            <person name="Orcutt B."/>
            <person name="Emerson D."/>
            <person name="Stepanauskas R."/>
            <person name="D'Angelo T."/>
        </authorList>
    </citation>
    <scope>NUCLEOTIDE SEQUENCE [LARGE SCALE GENOMIC DNA]</scope>
    <source>
        <strain evidence="1">SAG AM-311-K15</strain>
    </source>
</reference>
<comment type="caution">
    <text evidence="1">The sequence shown here is derived from an EMBL/GenBank/DDBJ whole genome shotgun (WGS) entry which is preliminary data.</text>
</comment>
<name>A0ABV6YWR5_UNCC1</name>
<gene>
    <name evidence="1" type="ORF">ACFL27_10100</name>
</gene>
<evidence type="ECO:0000313" key="1">
    <source>
        <dbReference type="EMBL" id="MFC1850531.1"/>
    </source>
</evidence>
<proteinExistence type="predicted"/>
<organism evidence="1 2">
    <name type="scientific">candidate division CSSED10-310 bacterium</name>
    <dbReference type="NCBI Taxonomy" id="2855610"/>
    <lineage>
        <taxon>Bacteria</taxon>
        <taxon>Bacteria division CSSED10-310</taxon>
    </lineage>
</organism>
<protein>
    <recommendedName>
        <fullName evidence="3">DUF1795 domain-containing protein</fullName>
    </recommendedName>
</protein>
<dbReference type="Gene3D" id="3.40.1000.10">
    <property type="entry name" value="Mog1/PsbP, alpha/beta/alpha sandwich"/>
    <property type="match status" value="1"/>
</dbReference>